<dbReference type="Proteomes" id="UP000023152">
    <property type="component" value="Unassembled WGS sequence"/>
</dbReference>
<comment type="caution">
    <text evidence="2">The sequence shown here is derived from an EMBL/GenBank/DDBJ whole genome shotgun (WGS) entry which is preliminary data.</text>
</comment>
<keyword evidence="3" id="KW-1185">Reference proteome</keyword>
<organism evidence="2 3">
    <name type="scientific">Reticulomyxa filosa</name>
    <dbReference type="NCBI Taxonomy" id="46433"/>
    <lineage>
        <taxon>Eukaryota</taxon>
        <taxon>Sar</taxon>
        <taxon>Rhizaria</taxon>
        <taxon>Retaria</taxon>
        <taxon>Foraminifera</taxon>
        <taxon>Monothalamids</taxon>
        <taxon>Reticulomyxidae</taxon>
        <taxon>Reticulomyxa</taxon>
    </lineage>
</organism>
<protein>
    <submittedName>
        <fullName evidence="2">Uncharacterized protein</fullName>
    </submittedName>
</protein>
<dbReference type="AlphaFoldDB" id="X6MKC0"/>
<feature type="region of interest" description="Disordered" evidence="1">
    <location>
        <begin position="14"/>
        <end position="125"/>
    </location>
</feature>
<name>X6MKC0_RETFI</name>
<proteinExistence type="predicted"/>
<evidence type="ECO:0000313" key="2">
    <source>
        <dbReference type="EMBL" id="ETO14314.1"/>
    </source>
</evidence>
<feature type="non-terminal residue" evidence="2">
    <location>
        <position position="1"/>
    </location>
</feature>
<dbReference type="EMBL" id="ASPP01020097">
    <property type="protein sequence ID" value="ETO14314.1"/>
    <property type="molecule type" value="Genomic_DNA"/>
</dbReference>
<feature type="compositionally biased region" description="Basic and acidic residues" evidence="1">
    <location>
        <begin position="61"/>
        <end position="78"/>
    </location>
</feature>
<evidence type="ECO:0000256" key="1">
    <source>
        <dbReference type="SAM" id="MobiDB-lite"/>
    </source>
</evidence>
<feature type="compositionally biased region" description="Polar residues" evidence="1">
    <location>
        <begin position="79"/>
        <end position="124"/>
    </location>
</feature>
<evidence type="ECO:0000313" key="3">
    <source>
        <dbReference type="Proteomes" id="UP000023152"/>
    </source>
</evidence>
<gene>
    <name evidence="2" type="ORF">RFI_23043</name>
</gene>
<sequence>VVYVAQPYILEALDQNNDNDDNENNNKALESLPLNTAEIVQNIERRQRRKRRRREEDNNDMEQREEWKEKKSKSEEATTSHAYPTSTVSSPQKQGTNQGNTCSKSNAFTGTNNTTTIASQNTTKKGVRRSTAVVLDLPRGNAKPPPILKPLDLSTIHDWVLHDICERINVAVRLCCVKGSRKSFMETALAGGCKLLHFVGYADSAGYLLLESSSVYGKGKWVSHLELSSWIDPRVTKCVFIQTPTPRSAANTFLKAGVKHVVSVKLRSNGFSSHATQFTLQFYNAILNGCTIQRAFDTARHIALMGLTQQESEEISSKFRLWPPSSTDIYEHELALFPNLVSGSPIDKSQKLAWTNILPTRPFLGRWIDMQTIMSSLSEFSALVVHGADGIGRKSTVGETFFFFFG</sequence>
<reference evidence="2 3" key="1">
    <citation type="journal article" date="2013" name="Curr. Biol.">
        <title>The Genome of the Foraminiferan Reticulomyxa filosa.</title>
        <authorList>
            <person name="Glockner G."/>
            <person name="Hulsmann N."/>
            <person name="Schleicher M."/>
            <person name="Noegel A.A."/>
            <person name="Eichinger L."/>
            <person name="Gallinger C."/>
            <person name="Pawlowski J."/>
            <person name="Sierra R."/>
            <person name="Euteneuer U."/>
            <person name="Pillet L."/>
            <person name="Moustafa A."/>
            <person name="Platzer M."/>
            <person name="Groth M."/>
            <person name="Szafranski K."/>
            <person name="Schliwa M."/>
        </authorList>
    </citation>
    <scope>NUCLEOTIDE SEQUENCE [LARGE SCALE GENOMIC DNA]</scope>
</reference>
<accession>X6MKC0</accession>